<evidence type="ECO:0000259" key="4">
    <source>
        <dbReference type="Pfam" id="PF13305"/>
    </source>
</evidence>
<dbReference type="GO" id="GO:0000976">
    <property type="term" value="F:transcription cis-regulatory region binding"/>
    <property type="evidence" value="ECO:0007669"/>
    <property type="project" value="TreeGrafter"/>
</dbReference>
<evidence type="ECO:0000313" key="7">
    <source>
        <dbReference type="Proteomes" id="UP000315377"/>
    </source>
</evidence>
<protein>
    <submittedName>
        <fullName evidence="6">TetR/AcrR family transcriptional regulator</fullName>
    </submittedName>
    <submittedName>
        <fullName evidence="5">WHG domain-containing protein</fullName>
    </submittedName>
</protein>
<feature type="domain" description="HTH-type transcriptional regulator MT1864/Rv1816-like C-terminal" evidence="4">
    <location>
        <begin position="83"/>
        <end position="178"/>
    </location>
</feature>
<keyword evidence="1" id="KW-0805">Transcription regulation</keyword>
<keyword evidence="3" id="KW-0804">Transcription</keyword>
<dbReference type="PANTHER" id="PTHR30055">
    <property type="entry name" value="HTH-TYPE TRANSCRIPTIONAL REGULATOR RUTR"/>
    <property type="match status" value="1"/>
</dbReference>
<organism evidence="6 7">
    <name type="scientific">Paenibacillus thiaminolyticus</name>
    <name type="common">Bacillus thiaminolyticus</name>
    <dbReference type="NCBI Taxonomy" id="49283"/>
    <lineage>
        <taxon>Bacteria</taxon>
        <taxon>Bacillati</taxon>
        <taxon>Bacillota</taxon>
        <taxon>Bacilli</taxon>
        <taxon>Bacillales</taxon>
        <taxon>Paenibacillaceae</taxon>
        <taxon>Paenibacillus</taxon>
    </lineage>
</organism>
<dbReference type="EMBL" id="CP041405">
    <property type="protein sequence ID" value="QDM44776.1"/>
    <property type="molecule type" value="Genomic_DNA"/>
</dbReference>
<dbReference type="InterPro" id="IPR025996">
    <property type="entry name" value="MT1864/Rv1816-like_C"/>
</dbReference>
<dbReference type="SUPFAM" id="SSF46689">
    <property type="entry name" value="Homeodomain-like"/>
    <property type="match status" value="1"/>
</dbReference>
<dbReference type="PANTHER" id="PTHR30055:SF239">
    <property type="entry name" value="TRANSCRIPTIONAL REGULATORY PROTEIN"/>
    <property type="match status" value="1"/>
</dbReference>
<dbReference type="EMBL" id="JAMDMM010000040">
    <property type="protein sequence ID" value="MCY9609620.1"/>
    <property type="molecule type" value="Genomic_DNA"/>
</dbReference>
<evidence type="ECO:0000256" key="3">
    <source>
        <dbReference type="ARBA" id="ARBA00023163"/>
    </source>
</evidence>
<keyword evidence="2" id="KW-0238">DNA-binding</keyword>
<evidence type="ECO:0000313" key="8">
    <source>
        <dbReference type="Proteomes" id="UP001209276"/>
    </source>
</evidence>
<name>A0AAP9DYN9_PANTH</name>
<dbReference type="Gene3D" id="1.10.10.60">
    <property type="entry name" value="Homeodomain-like"/>
    <property type="match status" value="1"/>
</dbReference>
<reference evidence="6 7" key="1">
    <citation type="submission" date="2019-07" db="EMBL/GenBank/DDBJ databases">
        <title>Paenibacillus thiaminolyticus NRRL B-4156.</title>
        <authorList>
            <person name="Hehnly C."/>
            <person name="Zhang L."/>
        </authorList>
    </citation>
    <scope>NUCLEOTIDE SEQUENCE [LARGE SCALE GENOMIC DNA]</scope>
    <source>
        <strain evidence="6 7">NRRL B-4156</strain>
    </source>
</reference>
<reference evidence="5 8" key="2">
    <citation type="submission" date="2022-05" db="EMBL/GenBank/DDBJ databases">
        <title>Genome Sequencing of Bee-Associated Microbes.</title>
        <authorList>
            <person name="Dunlap C."/>
        </authorList>
    </citation>
    <scope>NUCLEOTIDE SEQUENCE [LARGE SCALE GENOMIC DNA]</scope>
    <source>
        <strain evidence="5 8">NRRL B-14613</strain>
    </source>
</reference>
<dbReference type="InterPro" id="IPR036271">
    <property type="entry name" value="Tet_transcr_reg_TetR-rel_C_sf"/>
</dbReference>
<dbReference type="InterPro" id="IPR050109">
    <property type="entry name" value="HTH-type_TetR-like_transc_reg"/>
</dbReference>
<dbReference type="InterPro" id="IPR009057">
    <property type="entry name" value="Homeodomain-like_sf"/>
</dbReference>
<evidence type="ECO:0000313" key="6">
    <source>
        <dbReference type="EMBL" id="QDM44776.1"/>
    </source>
</evidence>
<proteinExistence type="predicted"/>
<dbReference type="AlphaFoldDB" id="A0AAP9DYN9"/>
<dbReference type="SUPFAM" id="SSF48498">
    <property type="entry name" value="Tetracyclin repressor-like, C-terminal domain"/>
    <property type="match status" value="1"/>
</dbReference>
<dbReference type="GeneID" id="76997427"/>
<keyword evidence="8" id="KW-1185">Reference proteome</keyword>
<dbReference type="Gene3D" id="1.10.357.10">
    <property type="entry name" value="Tetracycline Repressor, domain 2"/>
    <property type="match status" value="1"/>
</dbReference>
<dbReference type="Proteomes" id="UP001209276">
    <property type="component" value="Unassembled WGS sequence"/>
</dbReference>
<dbReference type="GO" id="GO:0003700">
    <property type="term" value="F:DNA-binding transcription factor activity"/>
    <property type="evidence" value="ECO:0007669"/>
    <property type="project" value="TreeGrafter"/>
</dbReference>
<dbReference type="Pfam" id="PF13305">
    <property type="entry name" value="TetR_C_33"/>
    <property type="match status" value="1"/>
</dbReference>
<dbReference type="RefSeq" id="WP_087440457.1">
    <property type="nucleotide sequence ID" value="NZ_CABMNB010000005.1"/>
</dbReference>
<gene>
    <name evidence="6" type="ORF">FLT43_15800</name>
    <name evidence="5" type="ORF">M5W83_20940</name>
</gene>
<evidence type="ECO:0000256" key="1">
    <source>
        <dbReference type="ARBA" id="ARBA00023015"/>
    </source>
</evidence>
<dbReference type="Proteomes" id="UP000315377">
    <property type="component" value="Chromosome"/>
</dbReference>
<accession>A0AAP9DYN9</accession>
<sequence>MPRKSIDRSLIVHTAAEIADADGLSQVTLAAIAGRLGIKSPSLYNHVQGLTGLRTGLAHYGLMQLRESLARAAVGKSGEAAIDAIGFAYVNFVRQHPGVYEATMSPPDFNDPDIQAASASILELLLDVLGEYKYEQADAFHVVRGLRSLLHGFATLEMKQGFRMELERDESLKRMLHTYVRGLEATGPGVK</sequence>
<evidence type="ECO:0000256" key="2">
    <source>
        <dbReference type="ARBA" id="ARBA00023125"/>
    </source>
</evidence>
<evidence type="ECO:0000313" key="5">
    <source>
        <dbReference type="EMBL" id="MCY9609620.1"/>
    </source>
</evidence>